<dbReference type="Proteomes" id="UP000474757">
    <property type="component" value="Unassembled WGS sequence"/>
</dbReference>
<dbReference type="PANTHER" id="PTHR43435">
    <property type="entry name" value="RIBULOKINASE"/>
    <property type="match status" value="1"/>
</dbReference>
<keyword evidence="7" id="KW-1185">Reference proteome</keyword>
<dbReference type="AlphaFoldDB" id="A0A6B2JUJ2"/>
<proteinExistence type="inferred from homology"/>
<reference evidence="6 7" key="1">
    <citation type="submission" date="2020-02" db="EMBL/GenBank/DDBJ databases">
        <title>Pseudoroseicyclus tamarix, sp. nov., isolated from offshore sediment of a Tamarix chinensis forest.</title>
        <authorList>
            <person name="Gai Y."/>
        </authorList>
    </citation>
    <scope>NUCLEOTIDE SEQUENCE [LARGE SCALE GENOMIC DNA]</scope>
    <source>
        <strain evidence="6 7">CLL3-39</strain>
    </source>
</reference>
<dbReference type="GO" id="GO:0019150">
    <property type="term" value="F:D-ribulokinase activity"/>
    <property type="evidence" value="ECO:0007669"/>
    <property type="project" value="TreeGrafter"/>
</dbReference>
<dbReference type="SUPFAM" id="SSF53067">
    <property type="entry name" value="Actin-like ATPase domain"/>
    <property type="match status" value="2"/>
</dbReference>
<dbReference type="GO" id="GO:0019321">
    <property type="term" value="P:pentose metabolic process"/>
    <property type="evidence" value="ECO:0007669"/>
    <property type="project" value="TreeGrafter"/>
</dbReference>
<dbReference type="Pfam" id="PF02782">
    <property type="entry name" value="FGGY_C"/>
    <property type="match status" value="1"/>
</dbReference>
<dbReference type="Gene3D" id="1.20.58.2240">
    <property type="match status" value="1"/>
</dbReference>
<dbReference type="NCBIfam" id="TIGR01315">
    <property type="entry name" value="5C_CHO_kinase"/>
    <property type="match status" value="1"/>
</dbReference>
<protein>
    <submittedName>
        <fullName evidence="6">Ribulokinase</fullName>
    </submittedName>
</protein>
<dbReference type="PIRSF" id="PIRSF000538">
    <property type="entry name" value="GlpK"/>
    <property type="match status" value="1"/>
</dbReference>
<dbReference type="RefSeq" id="WP_163893674.1">
    <property type="nucleotide sequence ID" value="NZ_JAAFYS010000002.1"/>
</dbReference>
<keyword evidence="3 6" id="KW-0418">Kinase</keyword>
<dbReference type="InterPro" id="IPR043129">
    <property type="entry name" value="ATPase_NBD"/>
</dbReference>
<organism evidence="6 7">
    <name type="scientific">Pseudoroseicyclus tamaricis</name>
    <dbReference type="NCBI Taxonomy" id="2705421"/>
    <lineage>
        <taxon>Bacteria</taxon>
        <taxon>Pseudomonadati</taxon>
        <taxon>Pseudomonadota</taxon>
        <taxon>Alphaproteobacteria</taxon>
        <taxon>Rhodobacterales</taxon>
        <taxon>Paracoccaceae</taxon>
        <taxon>Pseudoroseicyclus</taxon>
    </lineage>
</organism>
<evidence type="ECO:0000259" key="5">
    <source>
        <dbReference type="Pfam" id="PF02782"/>
    </source>
</evidence>
<keyword evidence="2" id="KW-0808">Transferase</keyword>
<comment type="caution">
    <text evidence="6">The sequence shown here is derived from an EMBL/GenBank/DDBJ whole genome shotgun (WGS) entry which is preliminary data.</text>
</comment>
<dbReference type="InterPro" id="IPR018485">
    <property type="entry name" value="FGGY_C"/>
</dbReference>
<comment type="similarity">
    <text evidence="1">Belongs to the FGGY kinase family.</text>
</comment>
<evidence type="ECO:0000256" key="3">
    <source>
        <dbReference type="ARBA" id="ARBA00022777"/>
    </source>
</evidence>
<evidence type="ECO:0000256" key="2">
    <source>
        <dbReference type="ARBA" id="ARBA00022679"/>
    </source>
</evidence>
<dbReference type="InterPro" id="IPR000577">
    <property type="entry name" value="Carb_kinase_FGGY"/>
</dbReference>
<evidence type="ECO:0000313" key="7">
    <source>
        <dbReference type="Proteomes" id="UP000474757"/>
    </source>
</evidence>
<dbReference type="GO" id="GO:0005737">
    <property type="term" value="C:cytoplasm"/>
    <property type="evidence" value="ECO:0007669"/>
    <property type="project" value="TreeGrafter"/>
</dbReference>
<dbReference type="Pfam" id="PF00370">
    <property type="entry name" value="FGGY_N"/>
    <property type="match status" value="1"/>
</dbReference>
<dbReference type="InterPro" id="IPR006003">
    <property type="entry name" value="FGGY_RbtK-like"/>
</dbReference>
<evidence type="ECO:0000256" key="1">
    <source>
        <dbReference type="ARBA" id="ARBA00009156"/>
    </source>
</evidence>
<feature type="domain" description="Carbohydrate kinase FGGY C-terminal" evidence="5">
    <location>
        <begin position="269"/>
        <end position="468"/>
    </location>
</feature>
<dbReference type="EMBL" id="JAAGAB010000002">
    <property type="protein sequence ID" value="NDV01595.1"/>
    <property type="molecule type" value="Genomic_DNA"/>
</dbReference>
<dbReference type="Gene3D" id="3.30.420.40">
    <property type="match status" value="1"/>
</dbReference>
<name>A0A6B2JUJ2_9RHOB</name>
<feature type="domain" description="Carbohydrate kinase FGGY N-terminal" evidence="4">
    <location>
        <begin position="4"/>
        <end position="256"/>
    </location>
</feature>
<gene>
    <name evidence="6" type="ORF">GZA08_11535</name>
</gene>
<dbReference type="InterPro" id="IPR018484">
    <property type="entry name" value="FGGY_N"/>
</dbReference>
<evidence type="ECO:0000259" key="4">
    <source>
        <dbReference type="Pfam" id="PF00370"/>
    </source>
</evidence>
<sequence length="518" mass="53948">MSGYICAVDVGTRSARAGLFDASGRMLAREVAAFRTYEDGPERAEYASEEIWASVCAAVRQVRERAGVPAPEVKALAFDATCSLVLQDSDGVPLALGPGGRDTIAWFDHRATAEAAEVSASGHALIRHHGGAMSPEMQTPKLLWLKRHRPELWAHLGAARDLTDHLAWRATGQRVASACTLAAKWPYLPEAGGWQDDFLAAVGLEDLRARAALPEVAAPVGAVAGTLTGAAAASLRLAVGTPVAVGLVDAYAGALGCLGAAGEDGRGLTLIAGTSISLMAVTEAPVFAPGIWGPFRDAVLPGLWCSEGGQSAAGALLDYVLDLWPGHSAASHPTHDAVLDRIEILLERHGPAFGRPIHVLPDFRGNRSPLADAGSRGVISGLTLDRSFDGLCALYWRAAVGLALGARQILGHMGDAGLAADRLAIVGGLTRSPLISQLYADATGLAIHRPEVRDSVLLGTAMAGAVAAGLQPDLTTAARAMAGAVESFTPDATRAEGYGHDYAAFRLMQRQREELAAV</sequence>
<evidence type="ECO:0000313" key="6">
    <source>
        <dbReference type="EMBL" id="NDV01595.1"/>
    </source>
</evidence>
<dbReference type="PANTHER" id="PTHR43435:SF4">
    <property type="entry name" value="FGGY CARBOHYDRATE KINASE DOMAIN-CONTAINING PROTEIN"/>
    <property type="match status" value="1"/>
</dbReference>
<accession>A0A6B2JUJ2</accession>